<keyword evidence="2" id="KW-0472">Membrane</keyword>
<evidence type="ECO:0000313" key="4">
    <source>
        <dbReference type="Proteomes" id="UP000177029"/>
    </source>
</evidence>
<sequence>MLTYILEVVFFLSAGAVLYLLISKLPLVEGMVGDEEFSRKKPLLQEKMTMLADEKFIAGSLKVLRRVRLMILKVDNLIARRLDTMKAKVEEQQKSEEKEHILKEATEEEQKDKGNG</sequence>
<evidence type="ECO:0000313" key="3">
    <source>
        <dbReference type="EMBL" id="OGM91288.1"/>
    </source>
</evidence>
<protein>
    <submittedName>
        <fullName evidence="3">Uncharacterized protein</fullName>
    </submittedName>
</protein>
<evidence type="ECO:0000256" key="1">
    <source>
        <dbReference type="SAM" id="MobiDB-lite"/>
    </source>
</evidence>
<evidence type="ECO:0000256" key="2">
    <source>
        <dbReference type="SAM" id="Phobius"/>
    </source>
</evidence>
<name>A0A1F8DTY7_9BACT</name>
<keyword evidence="2" id="KW-1133">Transmembrane helix</keyword>
<gene>
    <name evidence="3" type="ORF">A2755_02735</name>
</gene>
<organism evidence="3 4">
    <name type="scientific">Candidatus Wolfebacteria bacterium RIFCSPHIGHO2_01_FULL_48_22</name>
    <dbReference type="NCBI Taxonomy" id="1802555"/>
    <lineage>
        <taxon>Bacteria</taxon>
        <taxon>Candidatus Wolfeibacteriota</taxon>
    </lineage>
</organism>
<feature type="region of interest" description="Disordered" evidence="1">
    <location>
        <begin position="89"/>
        <end position="116"/>
    </location>
</feature>
<proteinExistence type="predicted"/>
<dbReference type="AlphaFoldDB" id="A0A1F8DTY7"/>
<dbReference type="STRING" id="1802555.A2755_02735"/>
<keyword evidence="2" id="KW-0812">Transmembrane</keyword>
<reference evidence="3 4" key="1">
    <citation type="journal article" date="2016" name="Nat. Commun.">
        <title>Thousands of microbial genomes shed light on interconnected biogeochemical processes in an aquifer system.</title>
        <authorList>
            <person name="Anantharaman K."/>
            <person name="Brown C.T."/>
            <person name="Hug L.A."/>
            <person name="Sharon I."/>
            <person name="Castelle C.J."/>
            <person name="Probst A.J."/>
            <person name="Thomas B.C."/>
            <person name="Singh A."/>
            <person name="Wilkins M.J."/>
            <person name="Karaoz U."/>
            <person name="Brodie E.L."/>
            <person name="Williams K.H."/>
            <person name="Hubbard S.S."/>
            <person name="Banfield J.F."/>
        </authorList>
    </citation>
    <scope>NUCLEOTIDE SEQUENCE [LARGE SCALE GENOMIC DNA]</scope>
</reference>
<feature type="transmembrane region" description="Helical" evidence="2">
    <location>
        <begin position="6"/>
        <end position="22"/>
    </location>
</feature>
<accession>A0A1F8DTY7</accession>
<dbReference type="EMBL" id="MGIP01000011">
    <property type="protein sequence ID" value="OGM91288.1"/>
    <property type="molecule type" value="Genomic_DNA"/>
</dbReference>
<comment type="caution">
    <text evidence="3">The sequence shown here is derived from an EMBL/GenBank/DDBJ whole genome shotgun (WGS) entry which is preliminary data.</text>
</comment>
<dbReference type="Proteomes" id="UP000177029">
    <property type="component" value="Unassembled WGS sequence"/>
</dbReference>